<dbReference type="VEuPathDB" id="PiroplasmaDB:TA11200"/>
<name>Q4U8J0_THEAN</name>
<dbReference type="Proteomes" id="UP000001950">
    <property type="component" value="Chromosome 4"/>
</dbReference>
<keyword evidence="4" id="KW-1185">Reference proteome</keyword>
<evidence type="ECO:0000313" key="3">
    <source>
        <dbReference type="EMBL" id="CAI76863.1"/>
    </source>
</evidence>
<dbReference type="OMA" id="ICKMEDK"/>
<dbReference type="eggNOG" id="ENOG502SF9A">
    <property type="taxonomic scope" value="Eukaryota"/>
</dbReference>
<dbReference type="EMBL" id="CR940353">
    <property type="protein sequence ID" value="CAI76863.1"/>
    <property type="molecule type" value="Genomic_DNA"/>
</dbReference>
<feature type="region of interest" description="Disordered" evidence="2">
    <location>
        <begin position="1"/>
        <end position="27"/>
    </location>
</feature>
<feature type="coiled-coil region" evidence="1">
    <location>
        <begin position="119"/>
        <end position="171"/>
    </location>
</feature>
<proteinExistence type="predicted"/>
<dbReference type="GeneID" id="3862896"/>
<dbReference type="InParanoid" id="Q4U8J0"/>
<keyword evidence="1" id="KW-0175">Coiled coil</keyword>
<organism evidence="3 4">
    <name type="scientific">Theileria annulata</name>
    <dbReference type="NCBI Taxonomy" id="5874"/>
    <lineage>
        <taxon>Eukaryota</taxon>
        <taxon>Sar</taxon>
        <taxon>Alveolata</taxon>
        <taxon>Apicomplexa</taxon>
        <taxon>Aconoidasida</taxon>
        <taxon>Piroplasmida</taxon>
        <taxon>Theileriidae</taxon>
        <taxon>Theileria</taxon>
    </lineage>
</organism>
<evidence type="ECO:0000256" key="1">
    <source>
        <dbReference type="SAM" id="Coils"/>
    </source>
</evidence>
<dbReference type="KEGG" id="tan:TA11200"/>
<feature type="compositionally biased region" description="Low complexity" evidence="2">
    <location>
        <begin position="8"/>
        <end position="20"/>
    </location>
</feature>
<gene>
    <name evidence="3" type="ORF">TA11200</name>
</gene>
<reference evidence="3 4" key="1">
    <citation type="journal article" date="2005" name="Science">
        <title>Genome of the host-cell transforming parasite Theileria annulata compared with T. parva.</title>
        <authorList>
            <person name="Pain A."/>
            <person name="Renauld H."/>
            <person name="Berriman M."/>
            <person name="Murphy L."/>
            <person name="Yeats C.A."/>
            <person name="Weir W."/>
            <person name="Kerhornou A."/>
            <person name="Aslett M."/>
            <person name="Bishop R."/>
            <person name="Bouchier C."/>
            <person name="Cochet M."/>
            <person name="Coulson R.M.R."/>
            <person name="Cronin A."/>
            <person name="de Villiers E.P."/>
            <person name="Fraser A."/>
            <person name="Fosker N."/>
            <person name="Gardner M."/>
            <person name="Goble A."/>
            <person name="Griffiths-Jones S."/>
            <person name="Harris D.E."/>
            <person name="Katzer F."/>
            <person name="Larke N."/>
            <person name="Lord A."/>
            <person name="Maser P."/>
            <person name="McKellar S."/>
            <person name="Mooney P."/>
            <person name="Morton F."/>
            <person name="Nene V."/>
            <person name="O'Neil S."/>
            <person name="Price C."/>
            <person name="Quail M.A."/>
            <person name="Rabbinowitsch E."/>
            <person name="Rawlings N.D."/>
            <person name="Rutter S."/>
            <person name="Saunders D."/>
            <person name="Seeger K."/>
            <person name="Shah T."/>
            <person name="Squares R."/>
            <person name="Squares S."/>
            <person name="Tivey A."/>
            <person name="Walker A.R."/>
            <person name="Woodward J."/>
            <person name="Dobbelaere D.A.E."/>
            <person name="Langsley G."/>
            <person name="Rajandream M.A."/>
            <person name="McKeever D."/>
            <person name="Shiels B."/>
            <person name="Tait A."/>
            <person name="Barrell B.G."/>
            <person name="Hall N."/>
        </authorList>
    </citation>
    <scope>NUCLEOTIDE SEQUENCE [LARGE SCALE GENOMIC DNA]</scope>
    <source>
        <strain evidence="4">Ankara</strain>
    </source>
</reference>
<protein>
    <submittedName>
        <fullName evidence="3">Uncharacterized protein</fullName>
    </submittedName>
</protein>
<evidence type="ECO:0000313" key="4">
    <source>
        <dbReference type="Proteomes" id="UP000001950"/>
    </source>
</evidence>
<evidence type="ECO:0000256" key="2">
    <source>
        <dbReference type="SAM" id="MobiDB-lite"/>
    </source>
</evidence>
<dbReference type="RefSeq" id="XP_953488.1">
    <property type="nucleotide sequence ID" value="XM_948395.1"/>
</dbReference>
<dbReference type="AlphaFoldDB" id="Q4U8J0"/>
<dbReference type="OrthoDB" id="361709at2759"/>
<accession>Q4U8J0</accession>
<sequence length="218" mass="25155">MEPKNEFKSSNSKSSRNENFGGFYNLGSGSLERLETRVPDDVNDYLSQFSLKSYISQIKSVRSSNDFDLNKNKYDKNQLVKSSDTFNTKPLTKYERLQKLEKSLNGIQSNVELKRSTILEDIYQKINNLENKITDSECSSGKIMDLIGKKIERIEKTIEMVNTKHEEVLNEKADAIDNICEKFHNSLTQEQENWREGEKNILNSVKGQIESVKQVLSR</sequence>